<evidence type="ECO:0000256" key="1">
    <source>
        <dbReference type="SAM" id="Phobius"/>
    </source>
</evidence>
<accession>A0A6I4UVQ5</accession>
<protein>
    <submittedName>
        <fullName evidence="2">Type VI secretion protein</fullName>
    </submittedName>
</protein>
<reference evidence="2 3" key="1">
    <citation type="submission" date="2019-12" db="EMBL/GenBank/DDBJ databases">
        <title>Genomic-based taxomic classification of the family Erythrobacteraceae.</title>
        <authorList>
            <person name="Xu L."/>
        </authorList>
    </citation>
    <scope>NUCLEOTIDE SEQUENCE [LARGE SCALE GENOMIC DNA]</scope>
    <source>
        <strain evidence="2 3">SW-109</strain>
    </source>
</reference>
<keyword evidence="3" id="KW-1185">Reference proteome</keyword>
<dbReference type="OrthoDB" id="7427835at2"/>
<feature type="transmembrane region" description="Helical" evidence="1">
    <location>
        <begin position="26"/>
        <end position="52"/>
    </location>
</feature>
<gene>
    <name evidence="2" type="ORF">GRI43_00950</name>
</gene>
<dbReference type="EMBL" id="WTYP01000001">
    <property type="protein sequence ID" value="MXP45959.1"/>
    <property type="molecule type" value="Genomic_DNA"/>
</dbReference>
<dbReference type="Pfam" id="PF04956">
    <property type="entry name" value="TrbC"/>
    <property type="match status" value="1"/>
</dbReference>
<evidence type="ECO:0000313" key="3">
    <source>
        <dbReference type="Proteomes" id="UP000471435"/>
    </source>
</evidence>
<dbReference type="AlphaFoldDB" id="A0A6I4UVQ5"/>
<organism evidence="2 3">
    <name type="scientific">Pontixanthobacter luteolus</name>
    <dbReference type="NCBI Taxonomy" id="295089"/>
    <lineage>
        <taxon>Bacteria</taxon>
        <taxon>Pseudomonadati</taxon>
        <taxon>Pseudomonadota</taxon>
        <taxon>Alphaproteobacteria</taxon>
        <taxon>Sphingomonadales</taxon>
        <taxon>Erythrobacteraceae</taxon>
        <taxon>Pontixanthobacter</taxon>
    </lineage>
</organism>
<keyword evidence="1" id="KW-0812">Transmembrane</keyword>
<name>A0A6I4UVQ5_9SPHN</name>
<dbReference type="RefSeq" id="WP_160729249.1">
    <property type="nucleotide sequence ID" value="NZ_WTYP01000001.1"/>
</dbReference>
<sequence length="85" mass="8584">MLGHFFASVSLFETDGSQPIGAAIDWITGTALGSLAIGLCVIAVAIVGLLLMTGRLAVRDALRVVLGCFILLGAPVIAGAFISAV</sequence>
<feature type="transmembrane region" description="Helical" evidence="1">
    <location>
        <begin position="64"/>
        <end position="84"/>
    </location>
</feature>
<proteinExistence type="predicted"/>
<keyword evidence="1" id="KW-0472">Membrane</keyword>
<dbReference type="Proteomes" id="UP000471435">
    <property type="component" value="Unassembled WGS sequence"/>
</dbReference>
<keyword evidence="1" id="KW-1133">Transmembrane helix</keyword>
<dbReference type="InterPro" id="IPR007039">
    <property type="entry name" value="TrbC/VirB2"/>
</dbReference>
<comment type="caution">
    <text evidence="2">The sequence shown here is derived from an EMBL/GenBank/DDBJ whole genome shotgun (WGS) entry which is preliminary data.</text>
</comment>
<evidence type="ECO:0000313" key="2">
    <source>
        <dbReference type="EMBL" id="MXP45959.1"/>
    </source>
</evidence>